<dbReference type="SUPFAM" id="SSF103506">
    <property type="entry name" value="Mitochondrial carrier"/>
    <property type="match status" value="1"/>
</dbReference>
<dbReference type="GO" id="GO:0005743">
    <property type="term" value="C:mitochondrial inner membrane"/>
    <property type="evidence" value="ECO:0000318"/>
    <property type="project" value="GO_Central"/>
</dbReference>
<dbReference type="PRINTS" id="PR00926">
    <property type="entry name" value="MITOCARRIER"/>
</dbReference>
<comment type="subcellular location">
    <subcellularLocation>
        <location evidence="1">Membrane</location>
        <topology evidence="1">Multi-pass membrane protein</topology>
    </subcellularLocation>
</comment>
<feature type="transmembrane region" description="Helical" evidence="8">
    <location>
        <begin position="36"/>
        <end position="59"/>
    </location>
</feature>
<evidence type="ECO:0000256" key="7">
    <source>
        <dbReference type="RuleBase" id="RU000488"/>
    </source>
</evidence>
<gene>
    <name evidence="9" type="ORF">LSAT_V11C400170480</name>
</gene>
<keyword evidence="5 6" id="KW-0472">Membrane</keyword>
<dbReference type="InterPro" id="IPR023395">
    <property type="entry name" value="MCP_dom_sf"/>
</dbReference>
<dbReference type="GO" id="GO:0015228">
    <property type="term" value="F:coenzyme A transmembrane transporter activity"/>
    <property type="evidence" value="ECO:0000318"/>
    <property type="project" value="GO_Central"/>
</dbReference>
<evidence type="ECO:0000256" key="6">
    <source>
        <dbReference type="PROSITE-ProRule" id="PRU00282"/>
    </source>
</evidence>
<evidence type="ECO:0000313" key="10">
    <source>
        <dbReference type="Proteomes" id="UP000235145"/>
    </source>
</evidence>
<feature type="repeat" description="Solcar" evidence="6">
    <location>
        <begin position="140"/>
        <end position="229"/>
    </location>
</feature>
<dbReference type="GO" id="GO:1990559">
    <property type="term" value="P:mitochondrial coenzyme A transmembrane transport"/>
    <property type="evidence" value="ECO:0000318"/>
    <property type="project" value="GO_Central"/>
</dbReference>
<evidence type="ECO:0000256" key="5">
    <source>
        <dbReference type="ARBA" id="ARBA00023136"/>
    </source>
</evidence>
<dbReference type="Gene3D" id="1.50.40.10">
    <property type="entry name" value="Mitochondrial carrier domain"/>
    <property type="match status" value="1"/>
</dbReference>
<proteinExistence type="inferred from homology"/>
<dbReference type="AlphaFoldDB" id="A0A9R1VUZ0"/>
<protein>
    <submittedName>
        <fullName evidence="9">Uncharacterized protein</fullName>
    </submittedName>
</protein>
<accession>A0A9R1VUZ0</accession>
<name>A0A9R1VUZ0_LACSA</name>
<dbReference type="InterPro" id="IPR002067">
    <property type="entry name" value="MCP"/>
</dbReference>
<evidence type="ECO:0000256" key="8">
    <source>
        <dbReference type="SAM" id="Phobius"/>
    </source>
</evidence>
<comment type="similarity">
    <text evidence="7">Belongs to the mitochondrial carrier (TC 2.A.29) family.</text>
</comment>
<organism evidence="9 10">
    <name type="scientific">Lactuca sativa</name>
    <name type="common">Garden lettuce</name>
    <dbReference type="NCBI Taxonomy" id="4236"/>
    <lineage>
        <taxon>Eukaryota</taxon>
        <taxon>Viridiplantae</taxon>
        <taxon>Streptophyta</taxon>
        <taxon>Embryophyta</taxon>
        <taxon>Tracheophyta</taxon>
        <taxon>Spermatophyta</taxon>
        <taxon>Magnoliopsida</taxon>
        <taxon>eudicotyledons</taxon>
        <taxon>Gunneridae</taxon>
        <taxon>Pentapetalae</taxon>
        <taxon>asterids</taxon>
        <taxon>campanulids</taxon>
        <taxon>Asterales</taxon>
        <taxon>Asteraceae</taxon>
        <taxon>Cichorioideae</taxon>
        <taxon>Cichorieae</taxon>
        <taxon>Lactucinae</taxon>
        <taxon>Lactuca</taxon>
    </lineage>
</organism>
<evidence type="ECO:0000256" key="2">
    <source>
        <dbReference type="ARBA" id="ARBA00022448"/>
    </source>
</evidence>
<dbReference type="InterPro" id="IPR018108">
    <property type="entry name" value="MCP_transmembrane"/>
</dbReference>
<keyword evidence="4" id="KW-0677">Repeat</keyword>
<keyword evidence="2 7" id="KW-0813">Transport</keyword>
<evidence type="ECO:0000256" key="1">
    <source>
        <dbReference type="ARBA" id="ARBA00004141"/>
    </source>
</evidence>
<reference evidence="9 10" key="1">
    <citation type="journal article" date="2017" name="Nat. Commun.">
        <title>Genome assembly with in vitro proximity ligation data and whole-genome triplication in lettuce.</title>
        <authorList>
            <person name="Reyes-Chin-Wo S."/>
            <person name="Wang Z."/>
            <person name="Yang X."/>
            <person name="Kozik A."/>
            <person name="Arikit S."/>
            <person name="Song C."/>
            <person name="Xia L."/>
            <person name="Froenicke L."/>
            <person name="Lavelle D.O."/>
            <person name="Truco M.J."/>
            <person name="Xia R."/>
            <person name="Zhu S."/>
            <person name="Xu C."/>
            <person name="Xu H."/>
            <person name="Xu X."/>
            <person name="Cox K."/>
            <person name="Korf I."/>
            <person name="Meyers B.C."/>
            <person name="Michelmore R.W."/>
        </authorList>
    </citation>
    <scope>NUCLEOTIDE SEQUENCE [LARGE SCALE GENOMIC DNA]</scope>
    <source>
        <strain evidence="10">cv. Salinas</strain>
        <tissue evidence="9">Seedlings</tissue>
    </source>
</reference>
<evidence type="ECO:0000256" key="4">
    <source>
        <dbReference type="ARBA" id="ARBA00022737"/>
    </source>
</evidence>
<keyword evidence="3 6" id="KW-0812">Transmembrane</keyword>
<evidence type="ECO:0000256" key="3">
    <source>
        <dbReference type="ARBA" id="ARBA00022692"/>
    </source>
</evidence>
<sequence length="262" mass="30173">MIILWRNTYMVKDETCEIKLPMIQGSATHLCKHAKVYFFISMEAEIWLFWWLVVILLLVSANEGNEEDVDIGGDEIHISSFPPVEIERHNCEEQQKQTMQTTIGAFGGEGQTLIGILPYAGLKFYIYEKLKRHVFEEHQRSIMMRLCCGALAGLFGQTFTYPLDVVRRQMQVENMQTFGGGSGARHKGITTIVSEQGWRQLFAGLSINYIKIVPLVSIGFTTFDMMKSLLRIPPRQKKRNRSLLHKFTNTFYAKWQLLKGKN</sequence>
<keyword evidence="8" id="KW-1133">Transmembrane helix</keyword>
<evidence type="ECO:0000313" key="9">
    <source>
        <dbReference type="EMBL" id="KAJ0212039.1"/>
    </source>
</evidence>
<dbReference type="PANTHER" id="PTHR24089">
    <property type="entry name" value="SOLUTE CARRIER FAMILY 25"/>
    <property type="match status" value="1"/>
</dbReference>
<feature type="transmembrane region" description="Helical" evidence="8">
    <location>
        <begin position="142"/>
        <end position="161"/>
    </location>
</feature>
<feature type="transmembrane region" description="Helical" evidence="8">
    <location>
        <begin position="209"/>
        <end position="230"/>
    </location>
</feature>
<dbReference type="EMBL" id="NBSK02000004">
    <property type="protein sequence ID" value="KAJ0212039.1"/>
    <property type="molecule type" value="Genomic_DNA"/>
</dbReference>
<dbReference type="PROSITE" id="PS50920">
    <property type="entry name" value="SOLCAR"/>
    <property type="match status" value="1"/>
</dbReference>
<keyword evidence="10" id="KW-1185">Reference proteome</keyword>
<dbReference type="Proteomes" id="UP000235145">
    <property type="component" value="Unassembled WGS sequence"/>
</dbReference>
<dbReference type="Pfam" id="PF00153">
    <property type="entry name" value="Mito_carr"/>
    <property type="match status" value="1"/>
</dbReference>
<comment type="caution">
    <text evidence="9">The sequence shown here is derived from an EMBL/GenBank/DDBJ whole genome shotgun (WGS) entry which is preliminary data.</text>
</comment>